<sequence length="799" mass="90869">MENLNWEELFKNPEFCKLASKYMKPPATESKAPGPSGGSTSGLEATIEPRVDHKDDEVRGRSRTRDTHVPSVHARNRTLSVSTSAGSEIPIESAKSKRRDSHTPPPSDPLSTKDVPPYSRGDPITQSQAFPTSPVPFSSCRRCNQEDRDYSYHRSRPTSYERTYKEHQHRSSRSSRSRSHSPRYYRNDYDRHRNRRSRPRSPRQDEYDGNHYPYRSKRLDSTRNNYDKYERHHCPRKHSQSPRREQTPPRHAETKPRKLSEEPLSPPHGWNDQGYYKSAPSSYETGGKDGDRAGRKRGGPVMVYDKGGKRVKYRTFLEKMSKEDKYFFIKEHGHPFAAVAGIPYFNPYGKVPLEDALTAIIPRAAGPLFISSGQRLDFPEYLEGRAVTRAAVASNIPTNATIQPGKFLTWAHYGPSVRLKVYNYVYGIKPYIYHFRDKTGENNWLIDFEAQEYLKEVGGYLKKSGQQTADPVDYLRQHASKNLKNKDIQKSYIEEPDAENPYYFFKSRSDKKYSGSSHASKLSITRTVTASSSTKERDARRADRIVAQEEARAKDEARALKPGKPAPVKGAANTGSVKIKTETKFKRRVESDEDSDDEPAPPKRQRKQEASESEEEFEEPEQLVKGLAKKANEAKSKQMEPDEEEETSGEEVPVRVKSRKQNTSSPKSNRKIALSGMEEPEDGTMTAARNPYKDLPDKPKKAIMSIQERARKKMRPPPEPEPQPQPQPPEDALHSKQVALIRNTKEPEKDSSLISEDPASADYQPTIDGIRIVKTTRMVIKTPTTSSVASRTRQKTAAE</sequence>
<name>A0A8H3GZF6_9AGAM</name>
<proteinExistence type="predicted"/>
<feature type="region of interest" description="Disordered" evidence="1">
    <location>
        <begin position="512"/>
        <end position="765"/>
    </location>
</feature>
<accession>A0A8H3GZF6</accession>
<feature type="compositionally biased region" description="Polar residues" evidence="1">
    <location>
        <begin position="77"/>
        <end position="86"/>
    </location>
</feature>
<feature type="region of interest" description="Disordered" evidence="1">
    <location>
        <begin position="25"/>
        <end position="303"/>
    </location>
</feature>
<feature type="compositionally biased region" description="Basic and acidic residues" evidence="1">
    <location>
        <begin position="242"/>
        <end position="261"/>
    </location>
</feature>
<feature type="compositionally biased region" description="Basic and acidic residues" evidence="1">
    <location>
        <begin position="217"/>
        <end position="232"/>
    </location>
</feature>
<feature type="compositionally biased region" description="Basic and acidic residues" evidence="1">
    <location>
        <begin position="47"/>
        <end position="68"/>
    </location>
</feature>
<feature type="compositionally biased region" description="Polar residues" evidence="1">
    <location>
        <begin position="514"/>
        <end position="533"/>
    </location>
</feature>
<feature type="compositionally biased region" description="Basic and acidic residues" evidence="1">
    <location>
        <begin position="630"/>
        <end position="640"/>
    </location>
</feature>
<feature type="compositionally biased region" description="Pro residues" evidence="1">
    <location>
        <begin position="717"/>
        <end position="729"/>
    </location>
</feature>
<feature type="compositionally biased region" description="Basic residues" evidence="1">
    <location>
        <begin position="192"/>
        <end position="201"/>
    </location>
</feature>
<feature type="compositionally biased region" description="Basic and acidic residues" evidence="1">
    <location>
        <begin position="143"/>
        <end position="152"/>
    </location>
</feature>
<evidence type="ECO:0000313" key="3">
    <source>
        <dbReference type="Proteomes" id="UP000663843"/>
    </source>
</evidence>
<dbReference type="EMBL" id="CAJMWT010003964">
    <property type="protein sequence ID" value="CAE6481817.1"/>
    <property type="molecule type" value="Genomic_DNA"/>
</dbReference>
<dbReference type="AlphaFoldDB" id="A0A8H3GZF6"/>
<organism evidence="2 3">
    <name type="scientific">Rhizoctonia solani</name>
    <dbReference type="NCBI Taxonomy" id="456999"/>
    <lineage>
        <taxon>Eukaryota</taxon>
        <taxon>Fungi</taxon>
        <taxon>Dikarya</taxon>
        <taxon>Basidiomycota</taxon>
        <taxon>Agaricomycotina</taxon>
        <taxon>Agaricomycetes</taxon>
        <taxon>Cantharellales</taxon>
        <taxon>Ceratobasidiaceae</taxon>
        <taxon>Rhizoctonia</taxon>
    </lineage>
</organism>
<evidence type="ECO:0000313" key="2">
    <source>
        <dbReference type="EMBL" id="CAE6481817.1"/>
    </source>
</evidence>
<reference evidence="2" key="1">
    <citation type="submission" date="2021-01" db="EMBL/GenBank/DDBJ databases">
        <authorList>
            <person name="Kaushik A."/>
        </authorList>
    </citation>
    <scope>NUCLEOTIDE SEQUENCE</scope>
    <source>
        <strain evidence="2">AG2-2IIIB</strain>
    </source>
</reference>
<protein>
    <submittedName>
        <fullName evidence="2">Uncharacterized protein</fullName>
    </submittedName>
</protein>
<evidence type="ECO:0000256" key="1">
    <source>
        <dbReference type="SAM" id="MobiDB-lite"/>
    </source>
</evidence>
<feature type="compositionally biased region" description="Basic and acidic residues" evidence="1">
    <location>
        <begin position="691"/>
        <end position="700"/>
    </location>
</feature>
<feature type="compositionally biased region" description="Acidic residues" evidence="1">
    <location>
        <begin position="611"/>
        <end position="621"/>
    </location>
</feature>
<dbReference type="OrthoDB" id="10369965at2759"/>
<feature type="compositionally biased region" description="Basic residues" evidence="1">
    <location>
        <begin position="167"/>
        <end position="183"/>
    </location>
</feature>
<feature type="compositionally biased region" description="Basic and acidic residues" evidence="1">
    <location>
        <begin position="534"/>
        <end position="559"/>
    </location>
</feature>
<comment type="caution">
    <text evidence="2">The sequence shown here is derived from an EMBL/GenBank/DDBJ whole genome shotgun (WGS) entry which is preliminary data.</text>
</comment>
<feature type="compositionally biased region" description="Polar residues" evidence="1">
    <location>
        <begin position="782"/>
        <end position="791"/>
    </location>
</feature>
<feature type="region of interest" description="Disordered" evidence="1">
    <location>
        <begin position="780"/>
        <end position="799"/>
    </location>
</feature>
<dbReference type="Proteomes" id="UP000663843">
    <property type="component" value="Unassembled WGS sequence"/>
</dbReference>
<feature type="compositionally biased region" description="Basic and acidic residues" evidence="1">
    <location>
        <begin position="579"/>
        <end position="590"/>
    </location>
</feature>
<gene>
    <name evidence="2" type="ORF">RDB_LOCUS119268</name>
</gene>